<dbReference type="RefSeq" id="WP_072962002.1">
    <property type="nucleotide sequence ID" value="NZ_FQUH01000019.1"/>
</dbReference>
<dbReference type="EMBL" id="FQUH01000019">
    <property type="protein sequence ID" value="SHF88521.1"/>
    <property type="molecule type" value="Genomic_DNA"/>
</dbReference>
<dbReference type="InterPro" id="IPR009826">
    <property type="entry name" value="DNA_circ_N"/>
</dbReference>
<accession>A0A1M5FBU6</accession>
<name>A0A1M5FBU6_VIBGA</name>
<dbReference type="AlphaFoldDB" id="A0A1M5FBU6"/>
<sequence>MSFEERLNASIRGVEFILDDIDGDMGRRAIAHQYPKRNKGYTEDNGQVLNAERINGKVVGDDYLDHFYNILEAINKEGPCELIHPWFGVRKVQVGRGSYKLVNRIEGVITFSFEVFDVGENVFPTAKSDTVKVLDDQASATQEAANTTFENEYDETATTGIGDMVDQYLDDLDEFTRGLPSLPDELREWTDRLMRAKDSIGKLLAYPGDLAREMMGILEDVKGVVTDPIRALEVYDNVQNRWDGMRAELAVTGGLNRNVASENGVASSVPTVTNQAEKDAILANAAAYQKLIINSAAISKASAISSTETAYSLSDEAEVVASLSGAERNVIMTGQQLKAIGYKLAAELAELAEIEVENGNSALWRQMRSLRQAVLADTKERAELLPQLTVFTPNVTVPVALIAWQQTGDTERRNSIVRRNGIRNPAFVTPNDTIEVING</sequence>
<reference evidence="3" key="1">
    <citation type="submission" date="2016-11" db="EMBL/GenBank/DDBJ databases">
        <authorList>
            <person name="Varghese N."/>
            <person name="Submissions S."/>
        </authorList>
    </citation>
    <scope>NUCLEOTIDE SEQUENCE [LARGE SCALE GENOMIC DNA]</scope>
    <source>
        <strain evidence="3">DSM 21264</strain>
    </source>
</reference>
<dbReference type="Proteomes" id="UP000184159">
    <property type="component" value="Unassembled WGS sequence"/>
</dbReference>
<organism evidence="2 3">
    <name type="scientific">Vibrio gazogenes DSM 21264 = NBRC 103151</name>
    <dbReference type="NCBI Taxonomy" id="1123492"/>
    <lineage>
        <taxon>Bacteria</taxon>
        <taxon>Pseudomonadati</taxon>
        <taxon>Pseudomonadota</taxon>
        <taxon>Gammaproteobacteria</taxon>
        <taxon>Vibrionales</taxon>
        <taxon>Vibrionaceae</taxon>
        <taxon>Vibrio</taxon>
    </lineage>
</organism>
<protein>
    <submittedName>
        <fullName evidence="2">Mu-like prophage DNA circulation protein</fullName>
    </submittedName>
</protein>
<evidence type="ECO:0000313" key="2">
    <source>
        <dbReference type="EMBL" id="SHF88521.1"/>
    </source>
</evidence>
<proteinExistence type="predicted"/>
<gene>
    <name evidence="2" type="ORF">SAMN02745781_03416</name>
</gene>
<keyword evidence="3" id="KW-1185">Reference proteome</keyword>
<dbReference type="Pfam" id="PF07157">
    <property type="entry name" value="DNA_circ_N"/>
    <property type="match status" value="1"/>
</dbReference>
<feature type="domain" description="DNA circulation N-terminal" evidence="1">
    <location>
        <begin position="7"/>
        <end position="91"/>
    </location>
</feature>
<evidence type="ECO:0000313" key="3">
    <source>
        <dbReference type="Proteomes" id="UP000184159"/>
    </source>
</evidence>
<evidence type="ECO:0000259" key="1">
    <source>
        <dbReference type="Pfam" id="PF07157"/>
    </source>
</evidence>